<dbReference type="PANTHER" id="PTHR30250:SF11">
    <property type="entry name" value="O-ANTIGEN TRANSPORTER-RELATED"/>
    <property type="match status" value="1"/>
</dbReference>
<organism evidence="7 8">
    <name type="scientific">Carboxylicivirga linearis</name>
    <dbReference type="NCBI Taxonomy" id="1628157"/>
    <lineage>
        <taxon>Bacteria</taxon>
        <taxon>Pseudomonadati</taxon>
        <taxon>Bacteroidota</taxon>
        <taxon>Bacteroidia</taxon>
        <taxon>Marinilabiliales</taxon>
        <taxon>Marinilabiliaceae</taxon>
        <taxon>Carboxylicivirga</taxon>
    </lineage>
</organism>
<evidence type="ECO:0000256" key="2">
    <source>
        <dbReference type="ARBA" id="ARBA00022475"/>
    </source>
</evidence>
<keyword evidence="2" id="KW-1003">Cell membrane</keyword>
<feature type="transmembrane region" description="Helical" evidence="6">
    <location>
        <begin position="432"/>
        <end position="450"/>
    </location>
</feature>
<evidence type="ECO:0000256" key="4">
    <source>
        <dbReference type="ARBA" id="ARBA00022989"/>
    </source>
</evidence>
<comment type="subcellular location">
    <subcellularLocation>
        <location evidence="1">Cell membrane</location>
        <topology evidence="1">Multi-pass membrane protein</topology>
    </subcellularLocation>
</comment>
<keyword evidence="3 6" id="KW-0812">Transmembrane</keyword>
<keyword evidence="8" id="KW-1185">Reference proteome</keyword>
<dbReference type="RefSeq" id="WP_212216091.1">
    <property type="nucleotide sequence ID" value="NZ_JAGUCO010000006.1"/>
</dbReference>
<keyword evidence="4 6" id="KW-1133">Transmembrane helix</keyword>
<feature type="transmembrane region" description="Helical" evidence="6">
    <location>
        <begin position="192"/>
        <end position="209"/>
    </location>
</feature>
<dbReference type="InterPro" id="IPR002797">
    <property type="entry name" value="Polysacc_synth"/>
</dbReference>
<feature type="transmembrane region" description="Helical" evidence="6">
    <location>
        <begin position="82"/>
        <end position="105"/>
    </location>
</feature>
<feature type="transmembrane region" description="Helical" evidence="6">
    <location>
        <begin position="12"/>
        <end position="35"/>
    </location>
</feature>
<evidence type="ECO:0000313" key="7">
    <source>
        <dbReference type="EMBL" id="MBS2098850.1"/>
    </source>
</evidence>
<evidence type="ECO:0000313" key="8">
    <source>
        <dbReference type="Proteomes" id="UP000708576"/>
    </source>
</evidence>
<reference evidence="7 8" key="1">
    <citation type="journal article" date="2015" name="Int. J. Syst. Evol. Microbiol.">
        <title>Carboxylicivirga linearis sp. nov., isolated from a sea cucumber culture pond.</title>
        <authorList>
            <person name="Wang F.Q."/>
            <person name="Zhou Y.X."/>
            <person name="Lin X.Z."/>
            <person name="Chen G.J."/>
            <person name="Du Z.J."/>
        </authorList>
    </citation>
    <scope>NUCLEOTIDE SEQUENCE [LARGE SCALE GENOMIC DNA]</scope>
    <source>
        <strain evidence="7 8">FB218</strain>
    </source>
</reference>
<feature type="transmembrane region" description="Helical" evidence="6">
    <location>
        <begin position="344"/>
        <end position="361"/>
    </location>
</feature>
<evidence type="ECO:0000256" key="6">
    <source>
        <dbReference type="SAM" id="Phobius"/>
    </source>
</evidence>
<dbReference type="EMBL" id="JAGUCO010000006">
    <property type="protein sequence ID" value="MBS2098850.1"/>
    <property type="molecule type" value="Genomic_DNA"/>
</dbReference>
<keyword evidence="5 6" id="KW-0472">Membrane</keyword>
<feature type="transmembrane region" description="Helical" evidence="6">
    <location>
        <begin position="230"/>
        <end position="247"/>
    </location>
</feature>
<protein>
    <submittedName>
        <fullName evidence="7">Oligosaccharide flippase family protein</fullName>
    </submittedName>
</protein>
<evidence type="ECO:0000256" key="3">
    <source>
        <dbReference type="ARBA" id="ARBA00022692"/>
    </source>
</evidence>
<dbReference type="InterPro" id="IPR050833">
    <property type="entry name" value="Poly_Biosynth_Transport"/>
</dbReference>
<feature type="transmembrane region" description="Helical" evidence="6">
    <location>
        <begin position="148"/>
        <end position="172"/>
    </location>
</feature>
<dbReference type="PANTHER" id="PTHR30250">
    <property type="entry name" value="PST FAMILY PREDICTED COLANIC ACID TRANSPORTER"/>
    <property type="match status" value="1"/>
</dbReference>
<evidence type="ECO:0000256" key="1">
    <source>
        <dbReference type="ARBA" id="ARBA00004651"/>
    </source>
</evidence>
<feature type="transmembrane region" description="Helical" evidence="6">
    <location>
        <begin position="398"/>
        <end position="420"/>
    </location>
</feature>
<feature type="transmembrane region" description="Helical" evidence="6">
    <location>
        <begin position="308"/>
        <end position="332"/>
    </location>
</feature>
<gene>
    <name evidence="7" type="ORF">KEM10_11215</name>
</gene>
<feature type="transmembrane region" description="Helical" evidence="6">
    <location>
        <begin position="47"/>
        <end position="70"/>
    </location>
</feature>
<comment type="caution">
    <text evidence="7">The sequence shown here is derived from an EMBL/GenBank/DDBJ whole genome shotgun (WGS) entry which is preliminary data.</text>
</comment>
<sequence length="486" mass="55427">MSKLKSLAGETVIYGASTIVSRLLAWLLMPFYIRTLDPELFGGVTNIYSYIAVILVVLTFGLETGYFRFVTNENKNDLLKTLTLFITVLAVVFVSLVFVFINPITSTLGNQYLTSDIFKYGAIIVSIDAIVSLPFADLRYRNQKMRYASLRFFQVLLNILLNVFFLVFLPYLIKKDIEWVNGIFDSNNRLKYVFIANILSSGFIGIYFLPSILRSKGHLIFTTLKPILKYSAPIMIVGLFGMLIQNIDKILMIKLIDVAPMKSLGIYSANFKIGVLMMLFIQSYRLAFEPFFFKEGKENASKDLYATILKYFVIFGILIYVGVLSFIEVINLFLLPEYFEGNVIIPYVLLGQLFFGIYYSLSLWYKLTDNTKYGAYISGFGAVTVIIMNIVLVPLYGYVGAAISSFICFFLMMVLSYFLGQKYYPINYPIRTILLYMFSGVLLVYISGKLPINNDLFLLGTKAVIFVGYLATIVLIERRNFIKILR</sequence>
<feature type="transmembrane region" description="Helical" evidence="6">
    <location>
        <begin position="117"/>
        <end position="136"/>
    </location>
</feature>
<feature type="transmembrane region" description="Helical" evidence="6">
    <location>
        <begin position="373"/>
        <end position="392"/>
    </location>
</feature>
<accession>A0ABS5JVB3</accession>
<dbReference type="Proteomes" id="UP000708576">
    <property type="component" value="Unassembled WGS sequence"/>
</dbReference>
<name>A0ABS5JVB3_9BACT</name>
<evidence type="ECO:0000256" key="5">
    <source>
        <dbReference type="ARBA" id="ARBA00023136"/>
    </source>
</evidence>
<dbReference type="Pfam" id="PF01943">
    <property type="entry name" value="Polysacc_synt"/>
    <property type="match status" value="1"/>
</dbReference>
<proteinExistence type="predicted"/>
<feature type="transmembrane region" description="Helical" evidence="6">
    <location>
        <begin position="456"/>
        <end position="476"/>
    </location>
</feature>